<dbReference type="OrthoDB" id="9181422at2"/>
<gene>
    <name evidence="3" type="ORF">GJV26_25560</name>
</gene>
<feature type="chain" id="PRO_5026282597" evidence="2">
    <location>
        <begin position="21"/>
        <end position="165"/>
    </location>
</feature>
<accession>A0A6I3XTG4</accession>
<feature type="compositionally biased region" description="Low complexity" evidence="1">
    <location>
        <begin position="63"/>
        <end position="88"/>
    </location>
</feature>
<evidence type="ECO:0000313" key="3">
    <source>
        <dbReference type="EMBL" id="MUI15798.1"/>
    </source>
</evidence>
<feature type="region of interest" description="Disordered" evidence="1">
    <location>
        <begin position="62"/>
        <end position="104"/>
    </location>
</feature>
<feature type="region of interest" description="Disordered" evidence="1">
    <location>
        <begin position="136"/>
        <end position="165"/>
    </location>
</feature>
<organism evidence="3 4">
    <name type="scientific">Pseudoduganella dura</name>
    <dbReference type="NCBI Taxonomy" id="321982"/>
    <lineage>
        <taxon>Bacteria</taxon>
        <taxon>Pseudomonadati</taxon>
        <taxon>Pseudomonadota</taxon>
        <taxon>Betaproteobacteria</taxon>
        <taxon>Burkholderiales</taxon>
        <taxon>Oxalobacteraceae</taxon>
        <taxon>Telluria group</taxon>
        <taxon>Pseudoduganella</taxon>
    </lineage>
</organism>
<reference evidence="3 4" key="1">
    <citation type="submission" date="2019-11" db="EMBL/GenBank/DDBJ databases">
        <title>Draft Genome Sequences of Six Type Strains of the Genus Massilia.</title>
        <authorList>
            <person name="Miess H."/>
            <person name="Frediansyah A."/>
            <person name="Goeker M."/>
            <person name="Gross H."/>
        </authorList>
    </citation>
    <scope>NUCLEOTIDE SEQUENCE [LARGE SCALE GENOMIC DNA]</scope>
    <source>
        <strain evidence="3 4">DSM 17513</strain>
    </source>
</reference>
<keyword evidence="2" id="KW-0732">Signal</keyword>
<proteinExistence type="predicted"/>
<name>A0A6I3XTG4_9BURK</name>
<dbReference type="AlphaFoldDB" id="A0A6I3XTG4"/>
<dbReference type="Proteomes" id="UP000431684">
    <property type="component" value="Unassembled WGS sequence"/>
</dbReference>
<keyword evidence="4" id="KW-1185">Reference proteome</keyword>
<evidence type="ECO:0000256" key="2">
    <source>
        <dbReference type="SAM" id="SignalP"/>
    </source>
</evidence>
<evidence type="ECO:0000313" key="4">
    <source>
        <dbReference type="Proteomes" id="UP000431684"/>
    </source>
</evidence>
<dbReference type="EMBL" id="WNWM01000002">
    <property type="protein sequence ID" value="MUI15798.1"/>
    <property type="molecule type" value="Genomic_DNA"/>
</dbReference>
<dbReference type="RefSeq" id="WP_155711440.1">
    <property type="nucleotide sequence ID" value="NZ_BMWU01000010.1"/>
</dbReference>
<feature type="signal peptide" evidence="2">
    <location>
        <begin position="1"/>
        <end position="20"/>
    </location>
</feature>
<comment type="caution">
    <text evidence="3">The sequence shown here is derived from an EMBL/GenBank/DDBJ whole genome shotgun (WGS) entry which is preliminary data.</text>
</comment>
<feature type="compositionally biased region" description="Basic and acidic residues" evidence="1">
    <location>
        <begin position="89"/>
        <end position="102"/>
    </location>
</feature>
<protein>
    <submittedName>
        <fullName evidence="3">DUF4124 domain-containing protein</fullName>
    </submittedName>
</protein>
<sequence length="165" mass="17685">MNNRLLLCSLLLACCPLVHAQWEWKDANNVRHFSDQPPPASIPPSRILKAPRGQLPDLRKELAAPPATAPAAPARARPAAAEGDAAATQRKEEAAEAARKAAVEAQNRAASAAACDSARGNLRVLESGVRIATTDRNGEPAFLDDTQKTEQARRNRATVATHCRQ</sequence>
<evidence type="ECO:0000256" key="1">
    <source>
        <dbReference type="SAM" id="MobiDB-lite"/>
    </source>
</evidence>